<name>A0ABR1P1V6_DIAER</name>
<dbReference type="PRINTS" id="PR00463">
    <property type="entry name" value="EP450I"/>
</dbReference>
<dbReference type="InterPro" id="IPR050121">
    <property type="entry name" value="Cytochrome_P450_monoxygenase"/>
</dbReference>
<dbReference type="Pfam" id="PF00067">
    <property type="entry name" value="p450"/>
    <property type="match status" value="1"/>
</dbReference>
<organism evidence="5 6">
    <name type="scientific">Diaporthe eres</name>
    <name type="common">Phomopsis oblonga</name>
    <dbReference type="NCBI Taxonomy" id="83184"/>
    <lineage>
        <taxon>Eukaryota</taxon>
        <taxon>Fungi</taxon>
        <taxon>Dikarya</taxon>
        <taxon>Ascomycota</taxon>
        <taxon>Pezizomycotina</taxon>
        <taxon>Sordariomycetes</taxon>
        <taxon>Sordariomycetidae</taxon>
        <taxon>Diaporthales</taxon>
        <taxon>Diaporthaceae</taxon>
        <taxon>Diaporthe</taxon>
        <taxon>Diaporthe eres species complex</taxon>
    </lineage>
</organism>
<sequence length="491" mass="56983">MLSMRSFKTVLVLLAGLVAWRIIYALFLSPLRRIPGPLLSKVTYKWLLLVELAGKRTKTVAALHDQYGPVVQLSPDEISFNAIDVVDQIYGQNTDFPKAQWYKRMTRGGVFNETDMSIHKHKRRMLNHVFAQSSVNDMEPTIRHEMRKLLDRIEERRQKEPIDMRHWLRMLAFDVSTMVFFGQAAGGLDSHQIPQYVKDLDNAFLIWDLRGRFPTMSWLFAKLPLKSVQFFFQSDDRIYEYGARRFRQYIDKYGRASQRKDLLTKLIRKEPGQDDGLTDEQISGEIANLTFAATDTAALTLLYLFWELAQMPELQRQLRDEISTVPMLNGIPEHKHLWNLPLLNAVINETLRKHSPVVMGLPREVPSGGRKMEDYYIPAKTVVSMPSYTAHRDPKVFPEPEAFKPSRWLETNGGTEEMRKLFMPFTKGTRQCLGQSMAIFEMRIIIATFIKNYVLGINPKTKPEDMDFVDYFLMIPKGEHIWFNLASAEKP</sequence>
<keyword evidence="2" id="KW-0349">Heme</keyword>
<evidence type="ECO:0000256" key="4">
    <source>
        <dbReference type="ARBA" id="ARBA00023004"/>
    </source>
</evidence>
<dbReference type="InterPro" id="IPR001128">
    <property type="entry name" value="Cyt_P450"/>
</dbReference>
<dbReference type="PRINTS" id="PR00385">
    <property type="entry name" value="P450"/>
</dbReference>
<dbReference type="InterPro" id="IPR036396">
    <property type="entry name" value="Cyt_P450_sf"/>
</dbReference>
<evidence type="ECO:0000256" key="1">
    <source>
        <dbReference type="ARBA" id="ARBA00010617"/>
    </source>
</evidence>
<evidence type="ECO:0000313" key="6">
    <source>
        <dbReference type="Proteomes" id="UP001430848"/>
    </source>
</evidence>
<dbReference type="InterPro" id="IPR002401">
    <property type="entry name" value="Cyt_P450_E_grp-I"/>
</dbReference>
<evidence type="ECO:0000313" key="5">
    <source>
        <dbReference type="EMBL" id="KAK7724439.1"/>
    </source>
</evidence>
<keyword evidence="3" id="KW-0479">Metal-binding</keyword>
<comment type="similarity">
    <text evidence="1">Belongs to the cytochrome P450 family.</text>
</comment>
<dbReference type="Gene3D" id="1.10.630.10">
    <property type="entry name" value="Cytochrome P450"/>
    <property type="match status" value="1"/>
</dbReference>
<evidence type="ECO:0000256" key="3">
    <source>
        <dbReference type="ARBA" id="ARBA00022723"/>
    </source>
</evidence>
<evidence type="ECO:0008006" key="7">
    <source>
        <dbReference type="Google" id="ProtNLM"/>
    </source>
</evidence>
<dbReference type="Proteomes" id="UP001430848">
    <property type="component" value="Unassembled WGS sequence"/>
</dbReference>
<evidence type="ECO:0000256" key="2">
    <source>
        <dbReference type="ARBA" id="ARBA00022617"/>
    </source>
</evidence>
<gene>
    <name evidence="5" type="ORF">SLS63_008696</name>
</gene>
<accession>A0ABR1P1V6</accession>
<dbReference type="EMBL" id="JAKNSF020000057">
    <property type="protein sequence ID" value="KAK7724439.1"/>
    <property type="molecule type" value="Genomic_DNA"/>
</dbReference>
<dbReference type="SUPFAM" id="SSF48264">
    <property type="entry name" value="Cytochrome P450"/>
    <property type="match status" value="1"/>
</dbReference>
<protein>
    <recommendedName>
        <fullName evidence="7">Cytochrome P450</fullName>
    </recommendedName>
</protein>
<comment type="caution">
    <text evidence="5">The sequence shown here is derived from an EMBL/GenBank/DDBJ whole genome shotgun (WGS) entry which is preliminary data.</text>
</comment>
<dbReference type="PANTHER" id="PTHR24305">
    <property type="entry name" value="CYTOCHROME P450"/>
    <property type="match status" value="1"/>
</dbReference>
<reference evidence="5 6" key="1">
    <citation type="submission" date="2024-02" db="EMBL/GenBank/DDBJ databases">
        <title>De novo assembly and annotation of 12 fungi associated with fruit tree decline syndrome in Ontario, Canada.</title>
        <authorList>
            <person name="Sulman M."/>
            <person name="Ellouze W."/>
            <person name="Ilyukhin E."/>
        </authorList>
    </citation>
    <scope>NUCLEOTIDE SEQUENCE [LARGE SCALE GENOMIC DNA]</scope>
    <source>
        <strain evidence="5 6">M169</strain>
    </source>
</reference>
<proteinExistence type="inferred from homology"/>
<dbReference type="PANTHER" id="PTHR24305:SF166">
    <property type="entry name" value="CYTOCHROME P450 12A4, MITOCHONDRIAL-RELATED"/>
    <property type="match status" value="1"/>
</dbReference>
<keyword evidence="6" id="KW-1185">Reference proteome</keyword>
<keyword evidence="4" id="KW-0408">Iron</keyword>